<evidence type="ECO:0000313" key="2">
    <source>
        <dbReference type="EMBL" id="ACV13049.1"/>
    </source>
</evidence>
<dbReference type="STRING" id="519442.Huta_2888"/>
<dbReference type="HOGENOM" id="CLU_2839320_0_0_2"/>
<feature type="compositionally biased region" description="Polar residues" evidence="1">
    <location>
        <begin position="47"/>
        <end position="57"/>
    </location>
</feature>
<dbReference type="GeneID" id="8385197"/>
<feature type="region of interest" description="Disordered" evidence="1">
    <location>
        <begin position="44"/>
        <end position="65"/>
    </location>
</feature>
<evidence type="ECO:0000256" key="1">
    <source>
        <dbReference type="SAM" id="MobiDB-lite"/>
    </source>
</evidence>
<dbReference type="OrthoDB" id="383462at2157"/>
<dbReference type="eggNOG" id="arCOG13163">
    <property type="taxonomic scope" value="Archaea"/>
</dbReference>
<keyword evidence="3" id="KW-1185">Reference proteome</keyword>
<dbReference type="AlphaFoldDB" id="C7NRU4"/>
<sequence>MSDKFDEITFHGEQLLRKTRTDSLRGQMRAFISNVEDFDLKDRRSSVSRGEQLSNIVTADRDERL</sequence>
<reference evidence="2 3" key="1">
    <citation type="journal article" date="2009" name="Stand. Genomic Sci.">
        <title>Complete genome sequence of Halorhabdus utahensis type strain (AX-2).</title>
        <authorList>
            <person name="Anderson I."/>
            <person name="Tindall B.J."/>
            <person name="Pomrenke H."/>
            <person name="Goker M."/>
            <person name="Lapidus A."/>
            <person name="Nolan M."/>
            <person name="Copeland A."/>
            <person name="Glavina Del Rio T."/>
            <person name="Chen F."/>
            <person name="Tice H."/>
            <person name="Cheng J.F."/>
            <person name="Lucas S."/>
            <person name="Chertkov O."/>
            <person name="Bruce D."/>
            <person name="Brettin T."/>
            <person name="Detter J.C."/>
            <person name="Han C."/>
            <person name="Goodwin L."/>
            <person name="Land M."/>
            <person name="Hauser L."/>
            <person name="Chang Y.J."/>
            <person name="Jeffries C.D."/>
            <person name="Pitluck S."/>
            <person name="Pati A."/>
            <person name="Mavromatis K."/>
            <person name="Ivanova N."/>
            <person name="Ovchinnikova G."/>
            <person name="Chen A."/>
            <person name="Palaniappan K."/>
            <person name="Chain P."/>
            <person name="Rohde M."/>
            <person name="Bristow J."/>
            <person name="Eisen J.A."/>
            <person name="Markowitz V."/>
            <person name="Hugenholtz P."/>
            <person name="Kyrpides N.C."/>
            <person name="Klenk H.P."/>
        </authorList>
    </citation>
    <scope>NUCLEOTIDE SEQUENCE [LARGE SCALE GENOMIC DNA]</scope>
    <source>
        <strain evidence="3">DSM 12940 / JCM 11049 / AX-2</strain>
    </source>
</reference>
<protein>
    <submittedName>
        <fullName evidence="2">Uncharacterized protein</fullName>
    </submittedName>
</protein>
<gene>
    <name evidence="2" type="ordered locus">Huta_2888</name>
</gene>
<name>C7NRU4_HALUD</name>
<evidence type="ECO:0000313" key="3">
    <source>
        <dbReference type="Proteomes" id="UP000002071"/>
    </source>
</evidence>
<dbReference type="EMBL" id="CP001687">
    <property type="protein sequence ID" value="ACV13049.1"/>
    <property type="molecule type" value="Genomic_DNA"/>
</dbReference>
<dbReference type="KEGG" id="hut:Huta_2888"/>
<organism evidence="2 3">
    <name type="scientific">Halorhabdus utahensis (strain DSM 12940 / JCM 11049 / AX-2)</name>
    <dbReference type="NCBI Taxonomy" id="519442"/>
    <lineage>
        <taxon>Archaea</taxon>
        <taxon>Methanobacteriati</taxon>
        <taxon>Methanobacteriota</taxon>
        <taxon>Stenosarchaea group</taxon>
        <taxon>Halobacteria</taxon>
        <taxon>Halobacteriales</taxon>
        <taxon>Haloarculaceae</taxon>
        <taxon>Halorhabdus</taxon>
    </lineage>
</organism>
<dbReference type="Proteomes" id="UP000002071">
    <property type="component" value="Chromosome"/>
</dbReference>
<proteinExistence type="predicted"/>
<accession>C7NRU4</accession>
<dbReference type="RefSeq" id="WP_015790611.1">
    <property type="nucleotide sequence ID" value="NC_013158.1"/>
</dbReference>